<organism evidence="2 3">
    <name type="scientific">Lentzea pudingi</name>
    <dbReference type="NCBI Taxonomy" id="1789439"/>
    <lineage>
        <taxon>Bacteria</taxon>
        <taxon>Bacillati</taxon>
        <taxon>Actinomycetota</taxon>
        <taxon>Actinomycetes</taxon>
        <taxon>Pseudonocardiales</taxon>
        <taxon>Pseudonocardiaceae</taxon>
        <taxon>Lentzea</taxon>
    </lineage>
</organism>
<evidence type="ECO:0000313" key="3">
    <source>
        <dbReference type="Proteomes" id="UP000597656"/>
    </source>
</evidence>
<dbReference type="EMBL" id="BMNC01000001">
    <property type="protein sequence ID" value="GGM76337.1"/>
    <property type="molecule type" value="Genomic_DNA"/>
</dbReference>
<keyword evidence="3" id="KW-1185">Reference proteome</keyword>
<dbReference type="InterPro" id="IPR037523">
    <property type="entry name" value="VOC_core"/>
</dbReference>
<dbReference type="SUPFAM" id="SSF54593">
    <property type="entry name" value="Glyoxalase/Bleomycin resistance protein/Dihydroxybiphenyl dioxygenase"/>
    <property type="match status" value="1"/>
</dbReference>
<dbReference type="RefSeq" id="WP_189153339.1">
    <property type="nucleotide sequence ID" value="NZ_BMNC01000001.1"/>
</dbReference>
<dbReference type="PROSITE" id="PS51819">
    <property type="entry name" value="VOC"/>
    <property type="match status" value="1"/>
</dbReference>
<accession>A0ABQ2HEA3</accession>
<dbReference type="Proteomes" id="UP000597656">
    <property type="component" value="Unassembled WGS sequence"/>
</dbReference>
<sequence>MRIKFDVIVFDAADLGEESRFWAGVFGGKVNEDDDWHMVVVDGTPRVGVQLAPDHTPPQWPDGPTKQQIHLDLWVEDFAEAHEQVMALGATVLRPALGRTEGDDFQVYADPAGHPFCLCWMVAEQRK</sequence>
<reference evidence="3" key="1">
    <citation type="journal article" date="2019" name="Int. J. Syst. Evol. Microbiol.">
        <title>The Global Catalogue of Microorganisms (GCM) 10K type strain sequencing project: providing services to taxonomists for standard genome sequencing and annotation.</title>
        <authorList>
            <consortium name="The Broad Institute Genomics Platform"/>
            <consortium name="The Broad Institute Genome Sequencing Center for Infectious Disease"/>
            <person name="Wu L."/>
            <person name="Ma J."/>
        </authorList>
    </citation>
    <scope>NUCLEOTIDE SEQUENCE [LARGE SCALE GENOMIC DNA]</scope>
    <source>
        <strain evidence="3">CGMCC 4.7319</strain>
    </source>
</reference>
<protein>
    <submittedName>
        <fullName evidence="2">Glyoxalase</fullName>
    </submittedName>
</protein>
<dbReference type="Pfam" id="PF18029">
    <property type="entry name" value="Glyoxalase_6"/>
    <property type="match status" value="1"/>
</dbReference>
<comment type="caution">
    <text evidence="2">The sequence shown here is derived from an EMBL/GenBank/DDBJ whole genome shotgun (WGS) entry which is preliminary data.</text>
</comment>
<name>A0ABQ2HEA3_9PSEU</name>
<proteinExistence type="predicted"/>
<dbReference type="CDD" id="cd06587">
    <property type="entry name" value="VOC"/>
    <property type="match status" value="1"/>
</dbReference>
<dbReference type="InterPro" id="IPR041581">
    <property type="entry name" value="Glyoxalase_6"/>
</dbReference>
<gene>
    <name evidence="2" type="ORF">GCM10011609_10320</name>
</gene>
<dbReference type="PANTHER" id="PTHR35908:SF1">
    <property type="entry name" value="CONSERVED PROTEIN"/>
    <property type="match status" value="1"/>
</dbReference>
<dbReference type="PANTHER" id="PTHR35908">
    <property type="entry name" value="HYPOTHETICAL FUSION PROTEIN"/>
    <property type="match status" value="1"/>
</dbReference>
<evidence type="ECO:0000313" key="2">
    <source>
        <dbReference type="EMBL" id="GGM76337.1"/>
    </source>
</evidence>
<dbReference type="InterPro" id="IPR029068">
    <property type="entry name" value="Glyas_Bleomycin-R_OHBP_Dase"/>
</dbReference>
<evidence type="ECO:0000259" key="1">
    <source>
        <dbReference type="PROSITE" id="PS51819"/>
    </source>
</evidence>
<dbReference type="Gene3D" id="3.10.180.10">
    <property type="entry name" value="2,3-Dihydroxybiphenyl 1,2-Dioxygenase, domain 1"/>
    <property type="match status" value="1"/>
</dbReference>
<feature type="domain" description="VOC" evidence="1">
    <location>
        <begin position="4"/>
        <end position="121"/>
    </location>
</feature>